<dbReference type="CDD" id="cd05476">
    <property type="entry name" value="pepsin_A_like_plant"/>
    <property type="match status" value="1"/>
</dbReference>
<dbReference type="PANTHER" id="PTHR47967:SF36">
    <property type="entry name" value="PEPTIDASE A1 DOMAIN-CONTAINING PROTEIN"/>
    <property type="match status" value="1"/>
</dbReference>
<dbReference type="InterPro" id="IPR001461">
    <property type="entry name" value="Aspartic_peptidase_A1"/>
</dbReference>
<dbReference type="SUPFAM" id="SSF50630">
    <property type="entry name" value="Acid proteases"/>
    <property type="match status" value="1"/>
</dbReference>
<feature type="domain" description="Peptidase A1" evidence="8">
    <location>
        <begin position="96"/>
        <end position="469"/>
    </location>
</feature>
<keyword evidence="7" id="KW-0732">Signal</keyword>
<dbReference type="InterPro" id="IPR051708">
    <property type="entry name" value="Plant_Aspart_Prot_A1"/>
</dbReference>
<dbReference type="InterPro" id="IPR034161">
    <property type="entry name" value="Pepsin-like_plant"/>
</dbReference>
<evidence type="ECO:0000256" key="6">
    <source>
        <dbReference type="RuleBase" id="RU000454"/>
    </source>
</evidence>
<dbReference type="PRINTS" id="PR00792">
    <property type="entry name" value="PEPSIN"/>
</dbReference>
<dbReference type="InterPro" id="IPR032799">
    <property type="entry name" value="TAXi_C"/>
</dbReference>
<dbReference type="PROSITE" id="PS00141">
    <property type="entry name" value="ASP_PROTEASE"/>
    <property type="match status" value="1"/>
</dbReference>
<dbReference type="InterPro" id="IPR001969">
    <property type="entry name" value="Aspartic_peptidase_AS"/>
</dbReference>
<dbReference type="Gene3D" id="2.40.70.10">
    <property type="entry name" value="Acid Proteases"/>
    <property type="match status" value="2"/>
</dbReference>
<evidence type="ECO:0000313" key="10">
    <source>
        <dbReference type="Proteomes" id="UP000827721"/>
    </source>
</evidence>
<keyword evidence="3 6" id="KW-0064">Aspartyl protease</keyword>
<evidence type="ECO:0000256" key="3">
    <source>
        <dbReference type="ARBA" id="ARBA00022750"/>
    </source>
</evidence>
<dbReference type="PANTHER" id="PTHR47967">
    <property type="entry name" value="OS07G0603500 PROTEIN-RELATED"/>
    <property type="match status" value="1"/>
</dbReference>
<accession>A0ABQ8HCD8</accession>
<dbReference type="Pfam" id="PF14543">
    <property type="entry name" value="TAXi_N"/>
    <property type="match status" value="1"/>
</dbReference>
<evidence type="ECO:0000256" key="4">
    <source>
        <dbReference type="ARBA" id="ARBA00022801"/>
    </source>
</evidence>
<dbReference type="InterPro" id="IPR033121">
    <property type="entry name" value="PEPTIDASE_A1"/>
</dbReference>
<dbReference type="EMBL" id="JAFEMO010000012">
    <property type="protein sequence ID" value="KAH7554154.1"/>
    <property type="molecule type" value="Genomic_DNA"/>
</dbReference>
<keyword evidence="5" id="KW-0325">Glycoprotein</keyword>
<dbReference type="PROSITE" id="PS51767">
    <property type="entry name" value="PEPTIDASE_A1"/>
    <property type="match status" value="1"/>
</dbReference>
<keyword evidence="4 6" id="KW-0378">Hydrolase</keyword>
<evidence type="ECO:0000256" key="2">
    <source>
        <dbReference type="ARBA" id="ARBA00022670"/>
    </source>
</evidence>
<keyword evidence="2 6" id="KW-0645">Protease</keyword>
<feature type="signal peptide" evidence="7">
    <location>
        <begin position="1"/>
        <end position="21"/>
    </location>
</feature>
<dbReference type="Pfam" id="PF14541">
    <property type="entry name" value="TAXi_C"/>
    <property type="match status" value="1"/>
</dbReference>
<feature type="chain" id="PRO_5047520293" description="Peptidase A1 domain-containing protein" evidence="7">
    <location>
        <begin position="22"/>
        <end position="474"/>
    </location>
</feature>
<name>A0ABQ8HCD8_9ROSI</name>
<gene>
    <name evidence="9" type="ORF">JRO89_XS12G0121400</name>
</gene>
<evidence type="ECO:0000259" key="8">
    <source>
        <dbReference type="PROSITE" id="PS51767"/>
    </source>
</evidence>
<dbReference type="InterPro" id="IPR021109">
    <property type="entry name" value="Peptidase_aspartic_dom_sf"/>
</dbReference>
<reference evidence="9 10" key="1">
    <citation type="submission" date="2021-02" db="EMBL/GenBank/DDBJ databases">
        <title>Plant Genome Project.</title>
        <authorList>
            <person name="Zhang R.-G."/>
        </authorList>
    </citation>
    <scope>NUCLEOTIDE SEQUENCE [LARGE SCALE GENOMIC DNA]</scope>
    <source>
        <tissue evidence="9">Leaves</tissue>
    </source>
</reference>
<dbReference type="Proteomes" id="UP000827721">
    <property type="component" value="Unassembled WGS sequence"/>
</dbReference>
<comment type="caution">
    <text evidence="9">The sequence shown here is derived from an EMBL/GenBank/DDBJ whole genome shotgun (WGS) entry which is preliminary data.</text>
</comment>
<evidence type="ECO:0000313" key="9">
    <source>
        <dbReference type="EMBL" id="KAH7554154.1"/>
    </source>
</evidence>
<evidence type="ECO:0000256" key="1">
    <source>
        <dbReference type="ARBA" id="ARBA00007447"/>
    </source>
</evidence>
<protein>
    <recommendedName>
        <fullName evidence="8">Peptidase A1 domain-containing protein</fullName>
    </recommendedName>
</protein>
<evidence type="ECO:0000256" key="5">
    <source>
        <dbReference type="ARBA" id="ARBA00023180"/>
    </source>
</evidence>
<proteinExistence type="inferred from homology"/>
<keyword evidence="10" id="KW-1185">Reference proteome</keyword>
<dbReference type="InterPro" id="IPR032861">
    <property type="entry name" value="TAXi_N"/>
</dbReference>
<evidence type="ECO:0000256" key="7">
    <source>
        <dbReference type="SAM" id="SignalP"/>
    </source>
</evidence>
<organism evidence="9 10">
    <name type="scientific">Xanthoceras sorbifolium</name>
    <dbReference type="NCBI Taxonomy" id="99658"/>
    <lineage>
        <taxon>Eukaryota</taxon>
        <taxon>Viridiplantae</taxon>
        <taxon>Streptophyta</taxon>
        <taxon>Embryophyta</taxon>
        <taxon>Tracheophyta</taxon>
        <taxon>Spermatophyta</taxon>
        <taxon>Magnoliopsida</taxon>
        <taxon>eudicotyledons</taxon>
        <taxon>Gunneridae</taxon>
        <taxon>Pentapetalae</taxon>
        <taxon>rosids</taxon>
        <taxon>malvids</taxon>
        <taxon>Sapindales</taxon>
        <taxon>Sapindaceae</taxon>
        <taxon>Xanthoceroideae</taxon>
        <taxon>Xanthoceras</taxon>
    </lineage>
</organism>
<sequence length="474" mass="51539">MTRSCLLLLHCLLLISASATATTATRSTTITIPLSPFPTKHPSSDPYEILNSLAISSLSRAHHLKTKTKTKTHKNNNDNSSSLLKTPLFSHSYGGYSVSLSFGTPPQTISFVFDTGSSLVWFPCTSRYQCSGCSFPNVDPNEIPTYMPKLSSSSKLLGCKSPKCSWIFGPEVQSHCQDCDPNNHTCTQTCPPYIIQYGLGSTAGLLLSETIDFPHKTVPNFLVGCSIISSRQPAGIVGFGRSPASLPAQMGLKKFSYCLLSRRFDDTPASSNLVLDTGSGTDDTKTPGVSYTPIYKNPVGSNSAFGEYYYVGLRKITVGTKHVKVPYKYLVPGSDGNGGTIVDSGSTFTFMERPVFEVVAEEFIKQMGNYSRDTDVEKQSGLKPCFNLSGEKSVSIPELILQFKGGAKMELPLENYFAFLSKSVICLILATDKEAGPLLSGGPAIILGNFQQQNFYIEFDLANQRFGFAKQTCK</sequence>
<comment type="similarity">
    <text evidence="1 6">Belongs to the peptidase A1 family.</text>
</comment>